<evidence type="ECO:0000313" key="2">
    <source>
        <dbReference type="Proteomes" id="UP000027135"/>
    </source>
</evidence>
<dbReference type="GO" id="GO:0005615">
    <property type="term" value="C:extracellular space"/>
    <property type="evidence" value="ECO:0007669"/>
    <property type="project" value="TreeGrafter"/>
</dbReference>
<keyword evidence="2" id="KW-1185">Reference proteome</keyword>
<protein>
    <submittedName>
        <fullName evidence="1">Protein takeout</fullName>
    </submittedName>
</protein>
<gene>
    <name evidence="1" type="ORF">L798_12310</name>
</gene>
<dbReference type="Proteomes" id="UP000027135">
    <property type="component" value="Unassembled WGS sequence"/>
</dbReference>
<reference evidence="1 2" key="1">
    <citation type="journal article" date="2014" name="Nat. Commun.">
        <title>Molecular traces of alternative social organization in a termite genome.</title>
        <authorList>
            <person name="Terrapon N."/>
            <person name="Li C."/>
            <person name="Robertson H.M."/>
            <person name="Ji L."/>
            <person name="Meng X."/>
            <person name="Booth W."/>
            <person name="Chen Z."/>
            <person name="Childers C.P."/>
            <person name="Glastad K.M."/>
            <person name="Gokhale K."/>
            <person name="Gowin J."/>
            <person name="Gronenberg W."/>
            <person name="Hermansen R.A."/>
            <person name="Hu H."/>
            <person name="Hunt B.G."/>
            <person name="Huylmans A.K."/>
            <person name="Khalil S.M."/>
            <person name="Mitchell R.D."/>
            <person name="Munoz-Torres M.C."/>
            <person name="Mustard J.A."/>
            <person name="Pan H."/>
            <person name="Reese J.T."/>
            <person name="Scharf M.E."/>
            <person name="Sun F."/>
            <person name="Vogel H."/>
            <person name="Xiao J."/>
            <person name="Yang W."/>
            <person name="Yang Z."/>
            <person name="Yang Z."/>
            <person name="Zhou J."/>
            <person name="Zhu J."/>
            <person name="Brent C.S."/>
            <person name="Elsik C.G."/>
            <person name="Goodisman M.A."/>
            <person name="Liberles D.A."/>
            <person name="Roe R.M."/>
            <person name="Vargo E.L."/>
            <person name="Vilcinskas A."/>
            <person name="Wang J."/>
            <person name="Bornberg-Bauer E."/>
            <person name="Korb J."/>
            <person name="Zhang G."/>
            <person name="Liebig J."/>
        </authorList>
    </citation>
    <scope>NUCLEOTIDE SEQUENCE [LARGE SCALE GENOMIC DNA]</scope>
    <source>
        <tissue evidence="1">Whole organism</tissue>
    </source>
</reference>
<dbReference type="STRING" id="136037.A0A067RJ17"/>
<dbReference type="InterPro" id="IPR010562">
    <property type="entry name" value="Haemolymph_juvenile_hormone-bd"/>
</dbReference>
<dbReference type="EMBL" id="KK852440">
    <property type="protein sequence ID" value="KDR23866.1"/>
    <property type="molecule type" value="Genomic_DNA"/>
</dbReference>
<dbReference type="Pfam" id="PF06585">
    <property type="entry name" value="JHBP"/>
    <property type="match status" value="2"/>
</dbReference>
<dbReference type="SMART" id="SM00700">
    <property type="entry name" value="JHBP"/>
    <property type="match status" value="1"/>
</dbReference>
<dbReference type="OMA" id="YIVPCPG"/>
<dbReference type="Gene3D" id="3.15.10.30">
    <property type="entry name" value="Haemolymph juvenile hormone binding protein"/>
    <property type="match status" value="1"/>
</dbReference>
<proteinExistence type="predicted"/>
<dbReference type="PANTHER" id="PTHR11008:SF41">
    <property type="entry name" value="RE70318P"/>
    <property type="match status" value="1"/>
</dbReference>
<dbReference type="AlphaFoldDB" id="A0A067RJ17"/>
<organism evidence="1 2">
    <name type="scientific">Zootermopsis nevadensis</name>
    <name type="common">Dampwood termite</name>
    <dbReference type="NCBI Taxonomy" id="136037"/>
    <lineage>
        <taxon>Eukaryota</taxon>
        <taxon>Metazoa</taxon>
        <taxon>Ecdysozoa</taxon>
        <taxon>Arthropoda</taxon>
        <taxon>Hexapoda</taxon>
        <taxon>Insecta</taxon>
        <taxon>Pterygota</taxon>
        <taxon>Neoptera</taxon>
        <taxon>Polyneoptera</taxon>
        <taxon>Dictyoptera</taxon>
        <taxon>Blattodea</taxon>
        <taxon>Blattoidea</taxon>
        <taxon>Termitoidae</taxon>
        <taxon>Termopsidae</taxon>
        <taxon>Zootermopsis</taxon>
    </lineage>
</organism>
<dbReference type="eggNOG" id="ENOG502SQBT">
    <property type="taxonomic scope" value="Eukaryota"/>
</dbReference>
<dbReference type="PANTHER" id="PTHR11008">
    <property type="entry name" value="PROTEIN TAKEOUT-LIKE PROTEIN"/>
    <property type="match status" value="1"/>
</dbReference>
<accession>A0A067RJ17</accession>
<name>A0A067RJ17_ZOONE</name>
<evidence type="ECO:0000313" key="1">
    <source>
        <dbReference type="EMBL" id="KDR23866.1"/>
    </source>
</evidence>
<sequence>MESAVGHDVQLFAGDPKYRVPRLEPLLVDELSVQQGSSSFGLSFVARNSTIAGIKEVQVKDIRFDLSKQHAEFDLLFPVLTIHCRYNVSGKVLILPITGYGDGVLVLKGVDVKINYNFETVRRKDKIYGQPRDFKLYFDIQDMTIHLDNLFNGDKFLGSPLVGCGSSPRTDGLEQGEALGCLASALRFTYSWVGDNMNTFLNENWRELLKELGPGIGEAISKVVSTILANIFELVPYDEAFPEKASLQVVSGLMQSMGHRLDHVALNN</sequence>
<dbReference type="InterPro" id="IPR038606">
    <property type="entry name" value="To_sf"/>
</dbReference>
<dbReference type="InParanoid" id="A0A067RJ17"/>